<sequence>MVPHPWHCLTYALLVLPPFLLTTYLFAAFPSPPSSVYLYPSLSSLPQECRAWKIYSEDYYSGGAYVDFPYGRVRYWLLGPETGRKIVLIHGLSVPSLIWKDIAPQLAARGYRVLMYDLYGRGYTDAPQTTYNTQLYTTQLALLMQHVNWDKAIVVGVSMGGGIAGAFTAHFPHLVDSKVILIASTGTIESSDLPRTLKFMSSPVIQSVTSSTPVRVEYRSSPAESDPLQEIVRIQSAHLPGYNAAISSSLRDGPIRGLAYAFKSDAFSGRDVLLIHVSCWLFILILPQVNVNPGHTRPNRPIQIRLRNTGPPSLRRQVKASHSFRRWPRFDNKSSQPGANRDGQILALNLSCFDTLCYCYGFWSRLFFYLLLLLMHHLHYHAIQNQSLDLFALHIYRTHWYHRSTNQNITTSLSHLLTYSVPCSSTLRKPYSRFTHSPRANIYWTSL</sequence>
<gene>
    <name evidence="2" type="ORF">IW261DRAFT_1438670</name>
</gene>
<dbReference type="InterPro" id="IPR029058">
    <property type="entry name" value="AB_hydrolase_fold"/>
</dbReference>
<dbReference type="SUPFAM" id="SSF53474">
    <property type="entry name" value="alpha/beta-Hydrolases"/>
    <property type="match status" value="1"/>
</dbReference>
<dbReference type="Gene3D" id="3.40.50.1820">
    <property type="entry name" value="alpha/beta hydrolase"/>
    <property type="match status" value="1"/>
</dbReference>
<evidence type="ECO:0000313" key="3">
    <source>
        <dbReference type="Proteomes" id="UP001175227"/>
    </source>
</evidence>
<dbReference type="PANTHER" id="PTHR43433">
    <property type="entry name" value="HYDROLASE, ALPHA/BETA FOLD FAMILY PROTEIN"/>
    <property type="match status" value="1"/>
</dbReference>
<dbReference type="PANTHER" id="PTHR43433:SF5">
    <property type="entry name" value="AB HYDROLASE-1 DOMAIN-CONTAINING PROTEIN"/>
    <property type="match status" value="1"/>
</dbReference>
<protein>
    <recommendedName>
        <fullName evidence="1">AB hydrolase-1 domain-containing protein</fullName>
    </recommendedName>
</protein>
<organism evidence="2 3">
    <name type="scientific">Armillaria novae-zelandiae</name>
    <dbReference type="NCBI Taxonomy" id="153914"/>
    <lineage>
        <taxon>Eukaryota</taxon>
        <taxon>Fungi</taxon>
        <taxon>Dikarya</taxon>
        <taxon>Basidiomycota</taxon>
        <taxon>Agaricomycotina</taxon>
        <taxon>Agaricomycetes</taxon>
        <taxon>Agaricomycetidae</taxon>
        <taxon>Agaricales</taxon>
        <taxon>Marasmiineae</taxon>
        <taxon>Physalacriaceae</taxon>
        <taxon>Armillaria</taxon>
    </lineage>
</organism>
<evidence type="ECO:0000313" key="2">
    <source>
        <dbReference type="EMBL" id="KAK0491626.1"/>
    </source>
</evidence>
<dbReference type="Proteomes" id="UP001175227">
    <property type="component" value="Unassembled WGS sequence"/>
</dbReference>
<dbReference type="AlphaFoldDB" id="A0AA39PWC7"/>
<keyword evidence="3" id="KW-1185">Reference proteome</keyword>
<comment type="caution">
    <text evidence="2">The sequence shown here is derived from an EMBL/GenBank/DDBJ whole genome shotgun (WGS) entry which is preliminary data.</text>
</comment>
<evidence type="ECO:0000259" key="1">
    <source>
        <dbReference type="Pfam" id="PF00561"/>
    </source>
</evidence>
<dbReference type="InterPro" id="IPR000073">
    <property type="entry name" value="AB_hydrolase_1"/>
</dbReference>
<name>A0AA39PWC7_9AGAR</name>
<dbReference type="InterPro" id="IPR050471">
    <property type="entry name" value="AB_hydrolase"/>
</dbReference>
<dbReference type="EMBL" id="JAUEPR010000001">
    <property type="protein sequence ID" value="KAK0491626.1"/>
    <property type="molecule type" value="Genomic_DNA"/>
</dbReference>
<proteinExistence type="predicted"/>
<reference evidence="2" key="1">
    <citation type="submission" date="2023-06" db="EMBL/GenBank/DDBJ databases">
        <authorList>
            <consortium name="Lawrence Berkeley National Laboratory"/>
            <person name="Ahrendt S."/>
            <person name="Sahu N."/>
            <person name="Indic B."/>
            <person name="Wong-Bajracharya J."/>
            <person name="Merenyi Z."/>
            <person name="Ke H.-M."/>
            <person name="Monk M."/>
            <person name="Kocsube S."/>
            <person name="Drula E."/>
            <person name="Lipzen A."/>
            <person name="Balint B."/>
            <person name="Henrissat B."/>
            <person name="Andreopoulos B."/>
            <person name="Martin F.M."/>
            <person name="Harder C.B."/>
            <person name="Rigling D."/>
            <person name="Ford K.L."/>
            <person name="Foster G.D."/>
            <person name="Pangilinan J."/>
            <person name="Papanicolaou A."/>
            <person name="Barry K."/>
            <person name="LaButti K."/>
            <person name="Viragh M."/>
            <person name="Koriabine M."/>
            <person name="Yan M."/>
            <person name="Riley R."/>
            <person name="Champramary S."/>
            <person name="Plett K.L."/>
            <person name="Tsai I.J."/>
            <person name="Slot J."/>
            <person name="Sipos G."/>
            <person name="Plett J."/>
            <person name="Nagy L.G."/>
            <person name="Grigoriev I.V."/>
        </authorList>
    </citation>
    <scope>NUCLEOTIDE SEQUENCE</scope>
    <source>
        <strain evidence="2">ICMP 16352</strain>
    </source>
</reference>
<dbReference type="PRINTS" id="PR00111">
    <property type="entry name" value="ABHYDROLASE"/>
</dbReference>
<feature type="domain" description="AB hydrolase-1" evidence="1">
    <location>
        <begin position="86"/>
        <end position="183"/>
    </location>
</feature>
<accession>A0AA39PWC7</accession>
<dbReference type="Pfam" id="PF00561">
    <property type="entry name" value="Abhydrolase_1"/>
    <property type="match status" value="1"/>
</dbReference>